<gene>
    <name evidence="1" type="ORF">OKA104_LOCUS52120</name>
</gene>
<feature type="non-terminal residue" evidence="1">
    <location>
        <position position="144"/>
    </location>
</feature>
<evidence type="ECO:0000313" key="2">
    <source>
        <dbReference type="Proteomes" id="UP000663881"/>
    </source>
</evidence>
<dbReference type="InterPro" id="IPR011042">
    <property type="entry name" value="6-blade_b-propeller_TolB-like"/>
</dbReference>
<protein>
    <submittedName>
        <fullName evidence="1">Uncharacterized protein</fullName>
    </submittedName>
</protein>
<dbReference type="EMBL" id="CAJOAY010029651">
    <property type="protein sequence ID" value="CAF4414018.1"/>
    <property type="molecule type" value="Genomic_DNA"/>
</dbReference>
<dbReference type="Proteomes" id="UP000663881">
    <property type="component" value="Unassembled WGS sequence"/>
</dbReference>
<name>A0A820Q2E1_9BILA</name>
<reference evidence="1" key="1">
    <citation type="submission" date="2021-02" db="EMBL/GenBank/DDBJ databases">
        <authorList>
            <person name="Nowell W R."/>
        </authorList>
    </citation>
    <scope>NUCLEOTIDE SEQUENCE</scope>
</reference>
<dbReference type="InterPro" id="IPR050952">
    <property type="entry name" value="TRIM-NHL_E3_ligases"/>
</dbReference>
<dbReference type="PANTHER" id="PTHR24104">
    <property type="entry name" value="E3 UBIQUITIN-PROTEIN LIGASE NHLRC1-RELATED"/>
    <property type="match status" value="1"/>
</dbReference>
<proteinExistence type="predicted"/>
<accession>A0A820Q2E1</accession>
<dbReference type="AlphaFoldDB" id="A0A820Q2E1"/>
<sequence>QIQTKKNKYQQSAITVAGGNGKGRELNQLDHPYGMFIDNDKSIYIADRWNNRIVKWKSNSNTGQIIAGGNEPGNQNNQLNSPTDIVFDKRDNSLIISDWRNKRVLRYFDQNQTNQQILISNIDCWGLTIDKNGFIYVSNYEKHE</sequence>
<dbReference type="Gene3D" id="2.120.10.30">
    <property type="entry name" value="TolB, C-terminal domain"/>
    <property type="match status" value="1"/>
</dbReference>
<evidence type="ECO:0000313" key="1">
    <source>
        <dbReference type="EMBL" id="CAF4414018.1"/>
    </source>
</evidence>
<feature type="non-terminal residue" evidence="1">
    <location>
        <position position="1"/>
    </location>
</feature>
<organism evidence="1 2">
    <name type="scientific">Adineta steineri</name>
    <dbReference type="NCBI Taxonomy" id="433720"/>
    <lineage>
        <taxon>Eukaryota</taxon>
        <taxon>Metazoa</taxon>
        <taxon>Spiralia</taxon>
        <taxon>Gnathifera</taxon>
        <taxon>Rotifera</taxon>
        <taxon>Eurotatoria</taxon>
        <taxon>Bdelloidea</taxon>
        <taxon>Adinetida</taxon>
        <taxon>Adinetidae</taxon>
        <taxon>Adineta</taxon>
    </lineage>
</organism>
<comment type="caution">
    <text evidence="1">The sequence shown here is derived from an EMBL/GenBank/DDBJ whole genome shotgun (WGS) entry which is preliminary data.</text>
</comment>
<dbReference type="SUPFAM" id="SSF101898">
    <property type="entry name" value="NHL repeat"/>
    <property type="match status" value="1"/>
</dbReference>